<dbReference type="RefSeq" id="WP_146201614.1">
    <property type="nucleotide sequence ID" value="NZ_QGDO01000001.1"/>
</dbReference>
<dbReference type="Proteomes" id="UP000245535">
    <property type="component" value="Unassembled WGS sequence"/>
</dbReference>
<name>A0A315ZHQ0_SEDFL</name>
<sequence length="246" mass="29177">MLKTLLLLAIMIFSWALPTYAQKKEPELHILLPEDLQKGGDFEGYVVLKEEGDTLHGHISIKSLKHHEMGHGHSFPIIESIKFKAEWGEMTYDSDGIRSFALKRKKPIKAYDNLDSFDQEYMHFDLKRCLNQHRSGYHDLFLQRLLDGVVQIYEIPYMEVVEDNLKDDKIVKKLHYLVNKEDSDFWDIGINNCYQLIPLLLGDSDETQVYLNKHLNWFDISHLPILIDYYNTHHHRRKWKKNVHNF</sequence>
<evidence type="ECO:0000313" key="1">
    <source>
        <dbReference type="EMBL" id="PWJ44338.1"/>
    </source>
</evidence>
<comment type="caution">
    <text evidence="1">The sequence shown here is derived from an EMBL/GenBank/DDBJ whole genome shotgun (WGS) entry which is preliminary data.</text>
</comment>
<dbReference type="InterPro" id="IPR035910">
    <property type="entry name" value="RyR/IP3R_RIH_dom_sf"/>
</dbReference>
<dbReference type="EMBL" id="QGDO01000001">
    <property type="protein sequence ID" value="PWJ44338.1"/>
    <property type="molecule type" value="Genomic_DNA"/>
</dbReference>
<dbReference type="SUPFAM" id="SSF100909">
    <property type="entry name" value="IP3 receptor type 1 binding core, domain 2"/>
    <property type="match status" value="1"/>
</dbReference>
<organism evidence="1 2">
    <name type="scientific">Sediminitomix flava</name>
    <dbReference type="NCBI Taxonomy" id="379075"/>
    <lineage>
        <taxon>Bacteria</taxon>
        <taxon>Pseudomonadati</taxon>
        <taxon>Bacteroidota</taxon>
        <taxon>Cytophagia</taxon>
        <taxon>Cytophagales</taxon>
        <taxon>Flammeovirgaceae</taxon>
        <taxon>Sediminitomix</taxon>
    </lineage>
</organism>
<evidence type="ECO:0000313" key="2">
    <source>
        <dbReference type="Proteomes" id="UP000245535"/>
    </source>
</evidence>
<keyword evidence="2" id="KW-1185">Reference proteome</keyword>
<reference evidence="1 2" key="1">
    <citation type="submission" date="2018-03" db="EMBL/GenBank/DDBJ databases">
        <title>Genomic Encyclopedia of Archaeal and Bacterial Type Strains, Phase II (KMG-II): from individual species to whole genera.</title>
        <authorList>
            <person name="Goeker M."/>
        </authorList>
    </citation>
    <scope>NUCLEOTIDE SEQUENCE [LARGE SCALE GENOMIC DNA]</scope>
    <source>
        <strain evidence="1 2">DSM 28229</strain>
    </source>
</reference>
<protein>
    <submittedName>
        <fullName evidence="1">Uncharacterized protein</fullName>
    </submittedName>
</protein>
<accession>A0A315ZHQ0</accession>
<proteinExistence type="predicted"/>
<gene>
    <name evidence="1" type="ORF">BC781_101688</name>
</gene>
<dbReference type="AlphaFoldDB" id="A0A315ZHQ0"/>